<protein>
    <submittedName>
        <fullName evidence="2">Uncharacterized protein</fullName>
    </submittedName>
</protein>
<gene>
    <name evidence="2" type="ORF">OS493_003264</name>
</gene>
<feature type="region of interest" description="Disordered" evidence="1">
    <location>
        <begin position="37"/>
        <end position="86"/>
    </location>
</feature>
<name>A0A9W9YGS3_9CNID</name>
<proteinExistence type="predicted"/>
<feature type="compositionally biased region" description="Polar residues" evidence="1">
    <location>
        <begin position="45"/>
        <end position="60"/>
    </location>
</feature>
<comment type="caution">
    <text evidence="2">The sequence shown here is derived from an EMBL/GenBank/DDBJ whole genome shotgun (WGS) entry which is preliminary data.</text>
</comment>
<dbReference type="EMBL" id="MU827778">
    <property type="protein sequence ID" value="KAJ7340512.1"/>
    <property type="molecule type" value="Genomic_DNA"/>
</dbReference>
<sequence length="107" mass="11967">MCANEGGECGISPETRVVHYQLTPLLITNHRLRANESSPFKELTKQTTPFVEENTSTSPEQEAIHSADEEISASHTKQQVEEPRGGHCVPGQCYVINWENISNNLKF</sequence>
<dbReference type="Proteomes" id="UP001163046">
    <property type="component" value="Unassembled WGS sequence"/>
</dbReference>
<accession>A0A9W9YGS3</accession>
<reference evidence="2" key="1">
    <citation type="submission" date="2023-01" db="EMBL/GenBank/DDBJ databases">
        <title>Genome assembly of the deep-sea coral Lophelia pertusa.</title>
        <authorList>
            <person name="Herrera S."/>
            <person name="Cordes E."/>
        </authorList>
    </citation>
    <scope>NUCLEOTIDE SEQUENCE</scope>
    <source>
        <strain evidence="2">USNM1676648</strain>
        <tissue evidence="2">Polyp</tissue>
    </source>
</reference>
<evidence type="ECO:0000313" key="2">
    <source>
        <dbReference type="EMBL" id="KAJ7340512.1"/>
    </source>
</evidence>
<evidence type="ECO:0000256" key="1">
    <source>
        <dbReference type="SAM" id="MobiDB-lite"/>
    </source>
</evidence>
<keyword evidence="3" id="KW-1185">Reference proteome</keyword>
<organism evidence="2 3">
    <name type="scientific">Desmophyllum pertusum</name>
    <dbReference type="NCBI Taxonomy" id="174260"/>
    <lineage>
        <taxon>Eukaryota</taxon>
        <taxon>Metazoa</taxon>
        <taxon>Cnidaria</taxon>
        <taxon>Anthozoa</taxon>
        <taxon>Hexacorallia</taxon>
        <taxon>Scleractinia</taxon>
        <taxon>Caryophylliina</taxon>
        <taxon>Caryophylliidae</taxon>
        <taxon>Desmophyllum</taxon>
    </lineage>
</organism>
<dbReference type="AlphaFoldDB" id="A0A9W9YGS3"/>
<evidence type="ECO:0000313" key="3">
    <source>
        <dbReference type="Proteomes" id="UP001163046"/>
    </source>
</evidence>